<accession>A0AAD1Y424</accession>
<evidence type="ECO:0000256" key="4">
    <source>
        <dbReference type="ARBA" id="ARBA00022490"/>
    </source>
</evidence>
<sequence>MKNRQEFTKKMNISEESFAAIDNFYGKMKENPRQKEKFINSIKKEINKISRIKDVFKNPSNNCPEEDRERIYSLRDRLDEEDRKIRNYQKKGYFCSDEEEEDNGLVDVEGDDFLMDYWTRFGARLKILKEELATTSGYPKKKRMKPGVSKMIKGLQGNIQNMEEHLYLLEQLLKNKDLVDVDKLENICEDMDFFLLHPGNKAIRDELKDEYHQMLKEIEQDLEDEKIEEQKQTMHDQEVVKVEEVAPPVYTGNPDKPKTRKELRQERLRKEEEEKKKGDKGGQTKKKEKKEVKDKTFNIQEVTEGTTIDVMDFMSKWANAIVTKVEKDKIQVIVEGGLEMEIQKSEASEVVARFESKAGKCNPDKLDKLKKSANKDEEEKEVITKKANKGKRHQTNQPATPVEEPEKQENPMIDLEDQLKNPGPIIVPNTRAGKETSKRKKVRKNDSISKPLEPTPKVDNQNFPILGGTTNPDSNKGSILGTSEPTQASSQKSKSRSKKRQKSKDSSTPVQKPASPKPSFNFTVKPQPQKFNEASSVLDMLEQSYDAMKMERKMEDSEPLRPQDARSTRNAEELATMDKTLMKGNKEDTGISVEKFANKFGENTLFFIFYYQQNTYKQLLAADELVRRNWYYVPKFQTWFCEHEKTEKNSPEKQVKNEKLYFDFGPDWAIKRVKINNRQK</sequence>
<dbReference type="EMBL" id="CAMPGE010027251">
    <property type="protein sequence ID" value="CAI2384898.1"/>
    <property type="molecule type" value="Genomic_DNA"/>
</dbReference>
<feature type="compositionally biased region" description="Basic residues" evidence="9">
    <location>
        <begin position="493"/>
        <end position="502"/>
    </location>
</feature>
<evidence type="ECO:0000256" key="3">
    <source>
        <dbReference type="ARBA" id="ARBA00007682"/>
    </source>
</evidence>
<feature type="domain" description="CCR4-Not complex component Not N-terminal" evidence="10">
    <location>
        <begin position="3"/>
        <end position="204"/>
    </location>
</feature>
<proteinExistence type="inferred from homology"/>
<feature type="compositionally biased region" description="Basic and acidic residues" evidence="9">
    <location>
        <begin position="255"/>
        <end position="282"/>
    </location>
</feature>
<name>A0AAD1Y424_EUPCR</name>
<reference evidence="12" key="1">
    <citation type="submission" date="2023-07" db="EMBL/GenBank/DDBJ databases">
        <authorList>
            <consortium name="AG Swart"/>
            <person name="Singh M."/>
            <person name="Singh A."/>
            <person name="Seah K."/>
            <person name="Emmerich C."/>
        </authorList>
    </citation>
    <scope>NUCLEOTIDE SEQUENCE</scope>
    <source>
        <strain evidence="12">DP1</strain>
    </source>
</reference>
<dbReference type="InterPro" id="IPR007282">
    <property type="entry name" value="NOT2/3/5_C"/>
</dbReference>
<feature type="compositionally biased region" description="Basic and acidic residues" evidence="9">
    <location>
        <begin position="228"/>
        <end position="244"/>
    </location>
</feature>
<gene>
    <name evidence="12" type="ORF">ECRASSUSDP1_LOCUS26438</name>
</gene>
<evidence type="ECO:0000313" key="13">
    <source>
        <dbReference type="Proteomes" id="UP001295684"/>
    </source>
</evidence>
<dbReference type="InterPro" id="IPR007207">
    <property type="entry name" value="Not_N"/>
</dbReference>
<evidence type="ECO:0000313" key="12">
    <source>
        <dbReference type="EMBL" id="CAI2384898.1"/>
    </source>
</evidence>
<keyword evidence="7" id="KW-0804">Transcription</keyword>
<keyword evidence="13" id="KW-1185">Reference proteome</keyword>
<keyword evidence="6" id="KW-0805">Transcription regulation</keyword>
<keyword evidence="8" id="KW-0539">Nucleus</keyword>
<comment type="caution">
    <text evidence="12">The sequence shown here is derived from an EMBL/GenBank/DDBJ whole genome shotgun (WGS) entry which is preliminary data.</text>
</comment>
<dbReference type="GO" id="GO:0006355">
    <property type="term" value="P:regulation of DNA-templated transcription"/>
    <property type="evidence" value="ECO:0007669"/>
    <property type="project" value="InterPro"/>
</dbReference>
<dbReference type="Pfam" id="PF04065">
    <property type="entry name" value="Not3"/>
    <property type="match status" value="1"/>
</dbReference>
<comment type="subcellular location">
    <subcellularLocation>
        <location evidence="2">Cytoplasm</location>
    </subcellularLocation>
    <subcellularLocation>
        <location evidence="1">Nucleus</location>
    </subcellularLocation>
</comment>
<feature type="compositionally biased region" description="Polar residues" evidence="9">
    <location>
        <begin position="458"/>
        <end position="488"/>
    </location>
</feature>
<dbReference type="GO" id="GO:0005737">
    <property type="term" value="C:cytoplasm"/>
    <property type="evidence" value="ECO:0007669"/>
    <property type="project" value="UniProtKB-SubCell"/>
</dbReference>
<evidence type="ECO:0000259" key="10">
    <source>
        <dbReference type="Pfam" id="PF04065"/>
    </source>
</evidence>
<evidence type="ECO:0000256" key="1">
    <source>
        <dbReference type="ARBA" id="ARBA00004123"/>
    </source>
</evidence>
<protein>
    <submittedName>
        <fullName evidence="12">Uncharacterized protein</fullName>
    </submittedName>
</protein>
<keyword evidence="5" id="KW-0678">Repressor</keyword>
<dbReference type="InterPro" id="IPR040168">
    <property type="entry name" value="Not2/3/5"/>
</dbReference>
<evidence type="ECO:0000256" key="2">
    <source>
        <dbReference type="ARBA" id="ARBA00004496"/>
    </source>
</evidence>
<dbReference type="Gene3D" id="2.30.30.1020">
    <property type="entry name" value="CCR4-NOT complex subunit 2/3/5, C-terminal domain"/>
    <property type="match status" value="1"/>
</dbReference>
<feature type="domain" description="NOT2/NOT3/NOT5 C-terminal" evidence="11">
    <location>
        <begin position="590"/>
        <end position="672"/>
    </location>
</feature>
<keyword evidence="4" id="KW-0963">Cytoplasm</keyword>
<dbReference type="Proteomes" id="UP001295684">
    <property type="component" value="Unassembled WGS sequence"/>
</dbReference>
<dbReference type="PANTHER" id="PTHR23326">
    <property type="entry name" value="CCR4 NOT-RELATED"/>
    <property type="match status" value="1"/>
</dbReference>
<evidence type="ECO:0000256" key="6">
    <source>
        <dbReference type="ARBA" id="ARBA00023015"/>
    </source>
</evidence>
<evidence type="ECO:0000256" key="9">
    <source>
        <dbReference type="SAM" id="MobiDB-lite"/>
    </source>
</evidence>
<feature type="region of interest" description="Disordered" evidence="9">
    <location>
        <begin position="228"/>
        <end position="292"/>
    </location>
</feature>
<feature type="compositionally biased region" description="Polar residues" evidence="9">
    <location>
        <begin position="518"/>
        <end position="535"/>
    </location>
</feature>
<dbReference type="GO" id="GO:0030015">
    <property type="term" value="C:CCR4-NOT core complex"/>
    <property type="evidence" value="ECO:0007669"/>
    <property type="project" value="InterPro"/>
</dbReference>
<evidence type="ECO:0000256" key="7">
    <source>
        <dbReference type="ARBA" id="ARBA00023163"/>
    </source>
</evidence>
<feature type="compositionally biased region" description="Basic and acidic residues" evidence="9">
    <location>
        <begin position="360"/>
        <end position="384"/>
    </location>
</feature>
<feature type="region of interest" description="Disordered" evidence="9">
    <location>
        <begin position="360"/>
        <end position="535"/>
    </location>
</feature>
<evidence type="ECO:0000259" key="11">
    <source>
        <dbReference type="Pfam" id="PF04153"/>
    </source>
</evidence>
<dbReference type="GO" id="GO:0005634">
    <property type="term" value="C:nucleus"/>
    <property type="evidence" value="ECO:0007669"/>
    <property type="project" value="UniProtKB-SubCell"/>
</dbReference>
<organism evidence="12 13">
    <name type="scientific">Euplotes crassus</name>
    <dbReference type="NCBI Taxonomy" id="5936"/>
    <lineage>
        <taxon>Eukaryota</taxon>
        <taxon>Sar</taxon>
        <taxon>Alveolata</taxon>
        <taxon>Ciliophora</taxon>
        <taxon>Intramacronucleata</taxon>
        <taxon>Spirotrichea</taxon>
        <taxon>Hypotrichia</taxon>
        <taxon>Euplotida</taxon>
        <taxon>Euplotidae</taxon>
        <taxon>Moneuplotes</taxon>
    </lineage>
</organism>
<comment type="similarity">
    <text evidence="3">Belongs to the CNOT2/3/5 family.</text>
</comment>
<dbReference type="AlphaFoldDB" id="A0AAD1Y424"/>
<dbReference type="InterPro" id="IPR038635">
    <property type="entry name" value="CCR4-NOT_su2/3/5_C_sf"/>
</dbReference>
<evidence type="ECO:0000256" key="5">
    <source>
        <dbReference type="ARBA" id="ARBA00022491"/>
    </source>
</evidence>
<evidence type="ECO:0000256" key="8">
    <source>
        <dbReference type="ARBA" id="ARBA00023242"/>
    </source>
</evidence>
<dbReference type="Pfam" id="PF04153">
    <property type="entry name" value="NOT2_3_5_C"/>
    <property type="match status" value="1"/>
</dbReference>